<dbReference type="PIRSF" id="PIRSF005384">
    <property type="entry name" value="RpiB_LacA_B"/>
    <property type="match status" value="1"/>
</dbReference>
<evidence type="ECO:0000256" key="4">
    <source>
        <dbReference type="PIRSR" id="PIRSR005384-2"/>
    </source>
</evidence>
<evidence type="ECO:0000256" key="1">
    <source>
        <dbReference type="ARBA" id="ARBA00008754"/>
    </source>
</evidence>
<comment type="similarity">
    <text evidence="1">Belongs to the LacAB/RpiB family.</text>
</comment>
<dbReference type="OrthoDB" id="1778624at2"/>
<dbReference type="PANTHER" id="PTHR43732:SF1">
    <property type="entry name" value="RIBOSE 5-PHOSPHATE ISOMERASE"/>
    <property type="match status" value="1"/>
</dbReference>
<feature type="active site" description="Proton acceptor" evidence="3">
    <location>
        <position position="65"/>
    </location>
</feature>
<feature type="binding site" evidence="4">
    <location>
        <position position="136"/>
    </location>
    <ligand>
        <name>D-ribulose 5-phosphate</name>
        <dbReference type="ChEBI" id="CHEBI:58121"/>
    </ligand>
</feature>
<keyword evidence="2 5" id="KW-0413">Isomerase</keyword>
<dbReference type="InterPro" id="IPR036569">
    <property type="entry name" value="RpiB_LacA_LacB_sf"/>
</dbReference>
<proteinExistence type="inferred from homology"/>
<evidence type="ECO:0000256" key="3">
    <source>
        <dbReference type="PIRSR" id="PIRSR005384-1"/>
    </source>
</evidence>
<dbReference type="GO" id="GO:0016861">
    <property type="term" value="F:intramolecular oxidoreductase activity, interconverting aldoses and ketoses"/>
    <property type="evidence" value="ECO:0007669"/>
    <property type="project" value="UniProtKB-ARBA"/>
</dbReference>
<dbReference type="Pfam" id="PF02502">
    <property type="entry name" value="LacAB_rpiB"/>
    <property type="match status" value="1"/>
</dbReference>
<organism evidence="5 6">
    <name type="scientific">Fervidicella metallireducens AeB</name>
    <dbReference type="NCBI Taxonomy" id="1403537"/>
    <lineage>
        <taxon>Bacteria</taxon>
        <taxon>Bacillati</taxon>
        <taxon>Bacillota</taxon>
        <taxon>Clostridia</taxon>
        <taxon>Eubacteriales</taxon>
        <taxon>Clostridiaceae</taxon>
        <taxon>Fervidicella</taxon>
    </lineage>
</organism>
<feature type="binding site" evidence="4">
    <location>
        <begin position="66"/>
        <end position="70"/>
    </location>
    <ligand>
        <name>D-ribulose 5-phosphate</name>
        <dbReference type="ChEBI" id="CHEBI:58121"/>
    </ligand>
</feature>
<evidence type="ECO:0000313" key="6">
    <source>
        <dbReference type="Proteomes" id="UP000019681"/>
    </source>
</evidence>
<dbReference type="InterPro" id="IPR004785">
    <property type="entry name" value="RpiB"/>
</dbReference>
<keyword evidence="6" id="KW-1185">Reference proteome</keyword>
<feature type="binding site" evidence="4">
    <location>
        <position position="109"/>
    </location>
    <ligand>
        <name>D-ribulose 5-phosphate</name>
        <dbReference type="ChEBI" id="CHEBI:58121"/>
    </ligand>
</feature>
<feature type="active site" description="Proton donor" evidence="3">
    <location>
        <position position="98"/>
    </location>
</feature>
<protein>
    <submittedName>
        <fullName evidence="5">Ribose 5-phosphate isomerase</fullName>
    </submittedName>
</protein>
<evidence type="ECO:0000256" key="2">
    <source>
        <dbReference type="ARBA" id="ARBA00023235"/>
    </source>
</evidence>
<dbReference type="NCBIfam" id="TIGR00689">
    <property type="entry name" value="rpiB_lacA_lacB"/>
    <property type="match status" value="1"/>
</dbReference>
<feature type="binding site" evidence="4">
    <location>
        <position position="132"/>
    </location>
    <ligand>
        <name>D-ribulose 5-phosphate</name>
        <dbReference type="ChEBI" id="CHEBI:58121"/>
    </ligand>
</feature>
<reference evidence="5 6" key="1">
    <citation type="journal article" date="2014" name="Genome Announc.">
        <title>Draft Genome Sequence of Fervidicella metallireducens Strain AeBT, an Iron-Reducing Thermoanaerobe from the Great Artesian Basin.</title>
        <authorList>
            <person name="Patel B.K."/>
        </authorList>
    </citation>
    <scope>NUCLEOTIDE SEQUENCE [LARGE SCALE GENOMIC DNA]</scope>
    <source>
        <strain evidence="5 6">AeB</strain>
    </source>
</reference>
<gene>
    <name evidence="5" type="ORF">Q428_00580</name>
</gene>
<dbReference type="PANTHER" id="PTHR43732">
    <property type="entry name" value="RIBOSE 5-PHOSPHATE ISOMERASE-RELATED"/>
    <property type="match status" value="1"/>
</dbReference>
<dbReference type="EMBL" id="AZQP01000001">
    <property type="protein sequence ID" value="EYE89819.1"/>
    <property type="molecule type" value="Genomic_DNA"/>
</dbReference>
<feature type="binding site" evidence="4">
    <location>
        <position position="99"/>
    </location>
    <ligand>
        <name>D-ribulose 5-phosphate</name>
        <dbReference type="ChEBI" id="CHEBI:58121"/>
    </ligand>
</feature>
<dbReference type="Gene3D" id="3.40.1400.10">
    <property type="entry name" value="Sugar-phosphate isomerase, RpiB/LacA/LacB"/>
    <property type="match status" value="1"/>
</dbReference>
<dbReference type="RefSeq" id="WP_035377195.1">
    <property type="nucleotide sequence ID" value="NZ_AZQP01000001.1"/>
</dbReference>
<dbReference type="InterPro" id="IPR051812">
    <property type="entry name" value="SPI_LacAB/RpiB"/>
</dbReference>
<dbReference type="GO" id="GO:0005975">
    <property type="term" value="P:carbohydrate metabolic process"/>
    <property type="evidence" value="ECO:0007669"/>
    <property type="project" value="InterPro"/>
</dbReference>
<dbReference type="Proteomes" id="UP000019681">
    <property type="component" value="Unassembled WGS sequence"/>
</dbReference>
<name>A0A017RZI9_9CLOT</name>
<dbReference type="AlphaFoldDB" id="A0A017RZI9"/>
<dbReference type="SUPFAM" id="SSF89623">
    <property type="entry name" value="Ribose/Galactose isomerase RpiB/AlsB"/>
    <property type="match status" value="1"/>
</dbReference>
<comment type="caution">
    <text evidence="5">The sequence shown here is derived from an EMBL/GenBank/DDBJ whole genome shotgun (WGS) entry which is preliminary data.</text>
</comment>
<feature type="binding site" evidence="4">
    <location>
        <begin position="8"/>
        <end position="9"/>
    </location>
    <ligand>
        <name>D-ribulose 5-phosphate</name>
        <dbReference type="ChEBI" id="CHEBI:58121"/>
    </ligand>
</feature>
<evidence type="ECO:0000313" key="5">
    <source>
        <dbReference type="EMBL" id="EYE89819.1"/>
    </source>
</evidence>
<accession>A0A017RZI9</accession>
<dbReference type="STRING" id="1403537.Q428_00580"/>
<dbReference type="NCBIfam" id="TIGR01120">
    <property type="entry name" value="rpiB"/>
    <property type="match status" value="1"/>
</dbReference>
<dbReference type="NCBIfam" id="NF004051">
    <property type="entry name" value="PRK05571.1"/>
    <property type="match status" value="1"/>
</dbReference>
<dbReference type="InterPro" id="IPR003500">
    <property type="entry name" value="RpiB_LacA_LacB"/>
</dbReference>
<sequence>MKIALGCDHGGYNLKKVIMEHLEKKGIDYKDFGCYDTSSCDYPDYGLSVAEAVASGEFDCGIIVCGTGIGISIAANKVPGIRAAHVTDTFSARATKQHNNANIIALGERVTGPGLAIDIVDAYLSASFEGGRHQNRIDKISEIEKKYCK</sequence>